<keyword evidence="2" id="KW-0812">Transmembrane</keyword>
<comment type="caution">
    <text evidence="3">The sequence shown here is derived from an EMBL/GenBank/DDBJ whole genome shotgun (WGS) entry which is preliminary data.</text>
</comment>
<gene>
    <name evidence="3" type="ORF">HPB52_005529</name>
</gene>
<feature type="transmembrane region" description="Helical" evidence="2">
    <location>
        <begin position="79"/>
        <end position="97"/>
    </location>
</feature>
<dbReference type="AlphaFoldDB" id="A0A9D4Q4V7"/>
<feature type="region of interest" description="Disordered" evidence="1">
    <location>
        <begin position="268"/>
        <end position="325"/>
    </location>
</feature>
<feature type="transmembrane region" description="Helical" evidence="2">
    <location>
        <begin position="106"/>
        <end position="124"/>
    </location>
</feature>
<evidence type="ECO:0000313" key="4">
    <source>
        <dbReference type="Proteomes" id="UP000821837"/>
    </source>
</evidence>
<keyword evidence="2" id="KW-0472">Membrane</keyword>
<evidence type="ECO:0008006" key="5">
    <source>
        <dbReference type="Google" id="ProtNLM"/>
    </source>
</evidence>
<feature type="compositionally biased region" description="Low complexity" evidence="1">
    <location>
        <begin position="240"/>
        <end position="256"/>
    </location>
</feature>
<keyword evidence="2" id="KW-1133">Transmembrane helix</keyword>
<evidence type="ECO:0000313" key="3">
    <source>
        <dbReference type="EMBL" id="KAH7968044.1"/>
    </source>
</evidence>
<evidence type="ECO:0000256" key="2">
    <source>
        <dbReference type="SAM" id="Phobius"/>
    </source>
</evidence>
<keyword evidence="4" id="KW-1185">Reference proteome</keyword>
<evidence type="ECO:0000256" key="1">
    <source>
        <dbReference type="SAM" id="MobiDB-lite"/>
    </source>
</evidence>
<feature type="compositionally biased region" description="Polar residues" evidence="1">
    <location>
        <begin position="214"/>
        <end position="226"/>
    </location>
</feature>
<proteinExistence type="predicted"/>
<feature type="compositionally biased region" description="Low complexity" evidence="1">
    <location>
        <begin position="547"/>
        <end position="569"/>
    </location>
</feature>
<feature type="region of interest" description="Disordered" evidence="1">
    <location>
        <begin position="181"/>
        <end position="256"/>
    </location>
</feature>
<feature type="compositionally biased region" description="Low complexity" evidence="1">
    <location>
        <begin position="181"/>
        <end position="213"/>
    </location>
</feature>
<dbReference type="EMBL" id="JABSTV010001248">
    <property type="protein sequence ID" value="KAH7968044.1"/>
    <property type="molecule type" value="Genomic_DNA"/>
</dbReference>
<feature type="compositionally biased region" description="Polar residues" evidence="1">
    <location>
        <begin position="279"/>
        <end position="300"/>
    </location>
</feature>
<reference evidence="3" key="1">
    <citation type="journal article" date="2020" name="Cell">
        <title>Large-Scale Comparative Analyses of Tick Genomes Elucidate Their Genetic Diversity and Vector Capacities.</title>
        <authorList>
            <consortium name="Tick Genome and Microbiome Consortium (TIGMIC)"/>
            <person name="Jia N."/>
            <person name="Wang J."/>
            <person name="Shi W."/>
            <person name="Du L."/>
            <person name="Sun Y."/>
            <person name="Zhan W."/>
            <person name="Jiang J.F."/>
            <person name="Wang Q."/>
            <person name="Zhang B."/>
            <person name="Ji P."/>
            <person name="Bell-Sakyi L."/>
            <person name="Cui X.M."/>
            <person name="Yuan T.T."/>
            <person name="Jiang B.G."/>
            <person name="Yang W.F."/>
            <person name="Lam T.T."/>
            <person name="Chang Q.C."/>
            <person name="Ding S.J."/>
            <person name="Wang X.J."/>
            <person name="Zhu J.G."/>
            <person name="Ruan X.D."/>
            <person name="Zhao L."/>
            <person name="Wei J.T."/>
            <person name="Ye R.Z."/>
            <person name="Que T.C."/>
            <person name="Du C.H."/>
            <person name="Zhou Y.H."/>
            <person name="Cheng J.X."/>
            <person name="Dai P.F."/>
            <person name="Guo W.B."/>
            <person name="Han X.H."/>
            <person name="Huang E.J."/>
            <person name="Li L.F."/>
            <person name="Wei W."/>
            <person name="Gao Y.C."/>
            <person name="Liu J.Z."/>
            <person name="Shao H.Z."/>
            <person name="Wang X."/>
            <person name="Wang C.C."/>
            <person name="Yang T.C."/>
            <person name="Huo Q.B."/>
            <person name="Li W."/>
            <person name="Chen H.Y."/>
            <person name="Chen S.E."/>
            <person name="Zhou L.G."/>
            <person name="Ni X.B."/>
            <person name="Tian J.H."/>
            <person name="Sheng Y."/>
            <person name="Liu T."/>
            <person name="Pan Y.S."/>
            <person name="Xia L.Y."/>
            <person name="Li J."/>
            <person name="Zhao F."/>
            <person name="Cao W.C."/>
        </authorList>
    </citation>
    <scope>NUCLEOTIDE SEQUENCE</scope>
    <source>
        <strain evidence="3">Rsan-2018</strain>
    </source>
</reference>
<reference evidence="3" key="2">
    <citation type="submission" date="2021-09" db="EMBL/GenBank/DDBJ databases">
        <authorList>
            <person name="Jia N."/>
            <person name="Wang J."/>
            <person name="Shi W."/>
            <person name="Du L."/>
            <person name="Sun Y."/>
            <person name="Zhan W."/>
            <person name="Jiang J."/>
            <person name="Wang Q."/>
            <person name="Zhang B."/>
            <person name="Ji P."/>
            <person name="Sakyi L.B."/>
            <person name="Cui X."/>
            <person name="Yuan T."/>
            <person name="Jiang B."/>
            <person name="Yang W."/>
            <person name="Lam T.T.-Y."/>
            <person name="Chang Q."/>
            <person name="Ding S."/>
            <person name="Wang X."/>
            <person name="Zhu J."/>
            <person name="Ruan X."/>
            <person name="Zhao L."/>
            <person name="Wei J."/>
            <person name="Que T."/>
            <person name="Du C."/>
            <person name="Cheng J."/>
            <person name="Dai P."/>
            <person name="Han X."/>
            <person name="Huang E."/>
            <person name="Gao Y."/>
            <person name="Liu J."/>
            <person name="Shao H."/>
            <person name="Ye R."/>
            <person name="Li L."/>
            <person name="Wei W."/>
            <person name="Wang X."/>
            <person name="Wang C."/>
            <person name="Huo Q."/>
            <person name="Li W."/>
            <person name="Guo W."/>
            <person name="Chen H."/>
            <person name="Chen S."/>
            <person name="Zhou L."/>
            <person name="Zhou L."/>
            <person name="Ni X."/>
            <person name="Tian J."/>
            <person name="Zhou Y."/>
            <person name="Sheng Y."/>
            <person name="Liu T."/>
            <person name="Pan Y."/>
            <person name="Xia L."/>
            <person name="Li J."/>
            <person name="Zhao F."/>
            <person name="Cao W."/>
        </authorList>
    </citation>
    <scope>NUCLEOTIDE SEQUENCE</scope>
    <source>
        <strain evidence="3">Rsan-2018</strain>
        <tissue evidence="3">Larvae</tissue>
    </source>
</reference>
<feature type="compositionally biased region" description="Polar residues" evidence="1">
    <location>
        <begin position="473"/>
        <end position="483"/>
    </location>
</feature>
<feature type="region of interest" description="Disordered" evidence="1">
    <location>
        <begin position="418"/>
        <end position="569"/>
    </location>
</feature>
<name>A0A9D4Q4V7_RHISA</name>
<feature type="compositionally biased region" description="Polar residues" evidence="1">
    <location>
        <begin position="497"/>
        <end position="525"/>
    </location>
</feature>
<accession>A0A9D4Q4V7</accession>
<protein>
    <recommendedName>
        <fullName evidence="5">Transmembrane protein</fullName>
    </recommendedName>
</protein>
<feature type="compositionally biased region" description="Low complexity" evidence="1">
    <location>
        <begin position="459"/>
        <end position="472"/>
    </location>
</feature>
<dbReference type="Proteomes" id="UP000821837">
    <property type="component" value="Unassembled WGS sequence"/>
</dbReference>
<feature type="transmembrane region" description="Helical" evidence="2">
    <location>
        <begin position="42"/>
        <end position="59"/>
    </location>
</feature>
<organism evidence="3 4">
    <name type="scientific">Rhipicephalus sanguineus</name>
    <name type="common">Brown dog tick</name>
    <name type="synonym">Ixodes sanguineus</name>
    <dbReference type="NCBI Taxonomy" id="34632"/>
    <lineage>
        <taxon>Eukaryota</taxon>
        <taxon>Metazoa</taxon>
        <taxon>Ecdysozoa</taxon>
        <taxon>Arthropoda</taxon>
        <taxon>Chelicerata</taxon>
        <taxon>Arachnida</taxon>
        <taxon>Acari</taxon>
        <taxon>Parasitiformes</taxon>
        <taxon>Ixodida</taxon>
        <taxon>Ixodoidea</taxon>
        <taxon>Ixodidae</taxon>
        <taxon>Rhipicephalinae</taxon>
        <taxon>Rhipicephalus</taxon>
        <taxon>Rhipicephalus</taxon>
    </lineage>
</organism>
<sequence>MSLLRWETVFFLSDEVYHVARAASDLGVLLDACFYGIPSMTAMVRVMSSLFLLAFHTLYLGPRSSLASDAAIFFGDMQFHFFHMLLCTWQLVHYLWTTQKRNARTYVYYWTCFIFHTGIVWFYTSGITVSVRVQLVHAPGDNDAPVPVPPPMPAAPNPEAVAMALAAARAADAAAARLALQRSSSASSPRASPRFGSGSPRRGSSRSSSRRNSTLGQDTPVENVSEPSRHTKHRVTRDVLGSVTQTLSGSSVSTSSKTALVPYVEGQLMPRNNAPGQLEQYSDTQQRRTSNISGASTGSPAANGLISSEPAANTRADSMSCKPEIPTRVGVEGRVQSSALGYSEDVVRGSVEGASVGLATAGGRLQSPTTEEDFESAPRVSAKNSAATFTCGSSEMVVDLEESSVKCPNVVKKADKPLTEPQVPSLPGPSCSRAQDVVKKLESPRVASAQQSPETSRKASSPASPFLPPAAAQGTSSPGSPSGNAPDAQAPRRSPGESPSKTQSQTVSRNSSASDHPPSKSTTAACGSFPGSPPGGVQDPVEKLREQSAQQSPAASRKSPAPATPSESP</sequence>